<dbReference type="GO" id="GO:0005737">
    <property type="term" value="C:cytoplasm"/>
    <property type="evidence" value="ECO:0007669"/>
    <property type="project" value="TreeGrafter"/>
</dbReference>
<sequence length="350" mass="39202">MERIQNLRVKSIQNLPSPQLLRKKFSIGITAKQTVLAARKTINNILERRDKRLLVIVGPCSIHDPKSAMEYAQRLKELKEEMRDSLFVVMRTYFEKPRTTIGWKGFINDPRMDESCDMAYGLEKAREILLALAKMELPSAAETLDTITINYISDLLSWVSIGARTVESQPHRELASGLSMPVGFKNNTSGEIKVAIDAIESARQPHSFLGVNERGEVSIVRTKGNPFGHLVLRGGNNSPNCDPKNVENAIISLAERNLSQTLVIDCSHGNSRKKHKNQISICHDVVSQRIAGNKNIVGVMLESNLFDGSQKITNDLSKLQYGVSVTDECMGWEDTEKLLRETYRSVSSHL</sequence>
<proteinExistence type="inferred from homology"/>
<dbReference type="PIRSF" id="PIRSF001361">
    <property type="entry name" value="DAHP_synthase"/>
    <property type="match status" value="1"/>
</dbReference>
<dbReference type="EMBL" id="MGDI01000005">
    <property type="protein sequence ID" value="OGL54888.1"/>
    <property type="molecule type" value="Genomic_DNA"/>
</dbReference>
<organism evidence="10 11">
    <name type="scientific">Candidatus Schekmanbacteria bacterium RIFCSPLOWO2_12_FULL_38_15</name>
    <dbReference type="NCBI Taxonomy" id="1817883"/>
    <lineage>
        <taxon>Bacteria</taxon>
        <taxon>Candidatus Schekmaniibacteriota</taxon>
    </lineage>
</organism>
<comment type="pathway">
    <text evidence="2 8">Metabolic intermediate biosynthesis; chorismate biosynthesis; chorismate from D-erythrose 4-phosphate and phosphoenolpyruvate: step 1/7.</text>
</comment>
<evidence type="ECO:0000256" key="6">
    <source>
        <dbReference type="ARBA" id="ARBA00023141"/>
    </source>
</evidence>
<dbReference type="InterPro" id="IPR013785">
    <property type="entry name" value="Aldolase_TIM"/>
</dbReference>
<keyword evidence="4 8" id="KW-0028">Amino-acid biosynthesis</keyword>
<evidence type="ECO:0000256" key="1">
    <source>
        <dbReference type="ARBA" id="ARBA00003726"/>
    </source>
</evidence>
<dbReference type="UniPathway" id="UPA00053">
    <property type="reaction ID" value="UER00084"/>
</dbReference>
<comment type="catalytic activity">
    <reaction evidence="7 8">
        <text>D-erythrose 4-phosphate + phosphoenolpyruvate + H2O = 7-phospho-2-dehydro-3-deoxy-D-arabino-heptonate + phosphate</text>
        <dbReference type="Rhea" id="RHEA:14717"/>
        <dbReference type="ChEBI" id="CHEBI:15377"/>
        <dbReference type="ChEBI" id="CHEBI:16897"/>
        <dbReference type="ChEBI" id="CHEBI:43474"/>
        <dbReference type="ChEBI" id="CHEBI:58394"/>
        <dbReference type="ChEBI" id="CHEBI:58702"/>
        <dbReference type="EC" id="2.5.1.54"/>
    </reaction>
</comment>
<dbReference type="GO" id="GO:0009423">
    <property type="term" value="P:chorismate biosynthetic process"/>
    <property type="evidence" value="ECO:0007669"/>
    <property type="project" value="UniProtKB-UniPathway"/>
</dbReference>
<dbReference type="InterPro" id="IPR006218">
    <property type="entry name" value="DAHP1/KDSA"/>
</dbReference>
<dbReference type="EC" id="2.5.1.54" evidence="8"/>
<dbReference type="FunFam" id="3.20.20.70:FF:000005">
    <property type="entry name" value="Phospho-2-dehydro-3-deoxyheptonate aldolase"/>
    <property type="match status" value="1"/>
</dbReference>
<evidence type="ECO:0000256" key="3">
    <source>
        <dbReference type="ARBA" id="ARBA00007985"/>
    </source>
</evidence>
<dbReference type="GO" id="GO:0009073">
    <property type="term" value="P:aromatic amino acid family biosynthetic process"/>
    <property type="evidence" value="ECO:0007669"/>
    <property type="project" value="UniProtKB-KW"/>
</dbReference>
<protein>
    <recommendedName>
        <fullName evidence="8">Phospho-2-dehydro-3-deoxyheptonate aldolase</fullName>
        <ecNumber evidence="8">2.5.1.54</ecNumber>
    </recommendedName>
</protein>
<dbReference type="PANTHER" id="PTHR21225:SF10">
    <property type="entry name" value="PHOSPHO-2-DEHYDRO-3-DEOXYHEPTONATE ALDOLASE, TYR-SENSITIVE"/>
    <property type="match status" value="1"/>
</dbReference>
<reference evidence="10 11" key="1">
    <citation type="journal article" date="2016" name="Nat. Commun.">
        <title>Thousands of microbial genomes shed light on interconnected biogeochemical processes in an aquifer system.</title>
        <authorList>
            <person name="Anantharaman K."/>
            <person name="Brown C.T."/>
            <person name="Hug L.A."/>
            <person name="Sharon I."/>
            <person name="Castelle C.J."/>
            <person name="Probst A.J."/>
            <person name="Thomas B.C."/>
            <person name="Singh A."/>
            <person name="Wilkins M.J."/>
            <person name="Karaoz U."/>
            <person name="Brodie E.L."/>
            <person name="Williams K.H."/>
            <person name="Hubbard S.S."/>
            <person name="Banfield J.F."/>
        </authorList>
    </citation>
    <scope>NUCLEOTIDE SEQUENCE [LARGE SCALE GENOMIC DNA]</scope>
</reference>
<comment type="caution">
    <text evidence="10">The sequence shown here is derived from an EMBL/GenBank/DDBJ whole genome shotgun (WGS) entry which is preliminary data.</text>
</comment>
<evidence type="ECO:0000256" key="7">
    <source>
        <dbReference type="ARBA" id="ARBA00047508"/>
    </source>
</evidence>
<comment type="function">
    <text evidence="1 8">Stereospecific condensation of phosphoenolpyruvate (PEP) and D-erythrose-4-phosphate (E4P) giving rise to 3-deoxy-D-arabino-heptulosonate-7-phosphate (DAHP).</text>
</comment>
<dbReference type="GO" id="GO:0003849">
    <property type="term" value="F:3-deoxy-7-phosphoheptulonate synthase activity"/>
    <property type="evidence" value="ECO:0007669"/>
    <property type="project" value="UniProtKB-EC"/>
</dbReference>
<evidence type="ECO:0000256" key="2">
    <source>
        <dbReference type="ARBA" id="ARBA00004688"/>
    </source>
</evidence>
<dbReference type="PANTHER" id="PTHR21225">
    <property type="entry name" value="PHOSPHO-2-DEHYDRO-3-DEOXYHEPTONATE ALDOLASE DAHP SYNTHETASE"/>
    <property type="match status" value="1"/>
</dbReference>
<comment type="similarity">
    <text evidence="3 8">Belongs to the class-I DAHP synthase family.</text>
</comment>
<keyword evidence="6 8" id="KW-0057">Aromatic amino acid biosynthesis</keyword>
<evidence type="ECO:0000313" key="11">
    <source>
        <dbReference type="Proteomes" id="UP000178082"/>
    </source>
</evidence>
<evidence type="ECO:0000256" key="4">
    <source>
        <dbReference type="ARBA" id="ARBA00022605"/>
    </source>
</evidence>
<dbReference type="SUPFAM" id="SSF51569">
    <property type="entry name" value="Aldolase"/>
    <property type="match status" value="1"/>
</dbReference>
<evidence type="ECO:0000313" key="10">
    <source>
        <dbReference type="EMBL" id="OGL54888.1"/>
    </source>
</evidence>
<name>A0A1F7SNT8_9BACT</name>
<dbReference type="Proteomes" id="UP000178082">
    <property type="component" value="Unassembled WGS sequence"/>
</dbReference>
<dbReference type="Gene3D" id="3.20.20.70">
    <property type="entry name" value="Aldolase class I"/>
    <property type="match status" value="1"/>
</dbReference>
<evidence type="ECO:0000256" key="5">
    <source>
        <dbReference type="ARBA" id="ARBA00022679"/>
    </source>
</evidence>
<gene>
    <name evidence="10" type="ORF">A3G31_02080</name>
</gene>
<dbReference type="InterPro" id="IPR006219">
    <property type="entry name" value="DAHP_synth_1"/>
</dbReference>
<dbReference type="NCBIfam" id="TIGR00034">
    <property type="entry name" value="aroFGH"/>
    <property type="match status" value="1"/>
</dbReference>
<dbReference type="AlphaFoldDB" id="A0A1F7SNT8"/>
<dbReference type="GO" id="GO:0008652">
    <property type="term" value="P:amino acid biosynthetic process"/>
    <property type="evidence" value="ECO:0007669"/>
    <property type="project" value="UniProtKB-KW"/>
</dbReference>
<evidence type="ECO:0000256" key="8">
    <source>
        <dbReference type="PIRNR" id="PIRNR001361"/>
    </source>
</evidence>
<accession>A0A1F7SNT8</accession>
<dbReference type="Pfam" id="PF00793">
    <property type="entry name" value="DAHP_synth_1"/>
    <property type="match status" value="1"/>
</dbReference>
<dbReference type="NCBIfam" id="NF009395">
    <property type="entry name" value="PRK12755.1"/>
    <property type="match status" value="1"/>
</dbReference>
<dbReference type="STRING" id="1817883.A3G31_02080"/>
<keyword evidence="5 8" id="KW-0808">Transferase</keyword>
<evidence type="ECO:0000259" key="9">
    <source>
        <dbReference type="Pfam" id="PF00793"/>
    </source>
</evidence>
<feature type="domain" description="DAHP synthetase I/KDSA" evidence="9">
    <location>
        <begin position="44"/>
        <end position="339"/>
    </location>
</feature>